<dbReference type="Proteomes" id="UP001195769">
    <property type="component" value="Unassembled WGS sequence"/>
</dbReference>
<evidence type="ECO:0000313" key="2">
    <source>
        <dbReference type="Proteomes" id="UP001195769"/>
    </source>
</evidence>
<dbReference type="AlphaFoldDB" id="A0AAD4HPG9"/>
<comment type="caution">
    <text evidence="1">The sequence shown here is derived from an EMBL/GenBank/DDBJ whole genome shotgun (WGS) entry which is preliminary data.</text>
</comment>
<accession>A0AAD4HPG9</accession>
<proteinExistence type="predicted"/>
<evidence type="ECO:0000313" key="1">
    <source>
        <dbReference type="EMBL" id="KAG1905280.1"/>
    </source>
</evidence>
<name>A0AAD4HPG9_9AGAM</name>
<keyword evidence="2" id="KW-1185">Reference proteome</keyword>
<protein>
    <submittedName>
        <fullName evidence="1">Uncharacterized protein</fullName>
    </submittedName>
</protein>
<organism evidence="1 2">
    <name type="scientific">Suillus fuscotomentosus</name>
    <dbReference type="NCBI Taxonomy" id="1912939"/>
    <lineage>
        <taxon>Eukaryota</taxon>
        <taxon>Fungi</taxon>
        <taxon>Dikarya</taxon>
        <taxon>Basidiomycota</taxon>
        <taxon>Agaricomycotina</taxon>
        <taxon>Agaricomycetes</taxon>
        <taxon>Agaricomycetidae</taxon>
        <taxon>Boletales</taxon>
        <taxon>Suillineae</taxon>
        <taxon>Suillaceae</taxon>
        <taxon>Suillus</taxon>
    </lineage>
</organism>
<dbReference type="GeneID" id="64670887"/>
<sequence>MYSVTDATLESNDKTLYIDLGALDKDGIHPQAAGRTLFLSVLPASKDKCFVTESAKLKGFGRHIALWHSFAYPFEEMWQLDIWDWQHSATSNCFLPMDHIDSSPQLQAQQAMYISDLKNQLLCITTGGCRTFIISTRIFFNLEGIAAAAPVPWEHWGPLNTRIFEFSCELKVHVSGNRVLQALVSTSASGDVEYTLHVLDFSPLAVTNRRGLGRVVKEPSTIPEFNKWTGRPAKSLITSLPYVEVILDRRFGSAESELADVWVDKDRIYLLNTKFDHEVDRVIYVVAPPYDILKYTGISLPFGITVKQTTVTSLQKKNT</sequence>
<reference evidence="1" key="1">
    <citation type="journal article" date="2020" name="New Phytol.">
        <title>Comparative genomics reveals dynamic genome evolution in host specialist ectomycorrhizal fungi.</title>
        <authorList>
            <person name="Lofgren L.A."/>
            <person name="Nguyen N.H."/>
            <person name="Vilgalys R."/>
            <person name="Ruytinx J."/>
            <person name="Liao H.L."/>
            <person name="Branco S."/>
            <person name="Kuo A."/>
            <person name="LaButti K."/>
            <person name="Lipzen A."/>
            <person name="Andreopoulos W."/>
            <person name="Pangilinan J."/>
            <person name="Riley R."/>
            <person name="Hundley H."/>
            <person name="Na H."/>
            <person name="Barry K."/>
            <person name="Grigoriev I.V."/>
            <person name="Stajich J.E."/>
            <person name="Kennedy P.G."/>
        </authorList>
    </citation>
    <scope>NUCLEOTIDE SEQUENCE</scope>
    <source>
        <strain evidence="1">FC203</strain>
    </source>
</reference>
<dbReference type="EMBL" id="JABBWK010000007">
    <property type="protein sequence ID" value="KAG1905280.1"/>
    <property type="molecule type" value="Genomic_DNA"/>
</dbReference>
<dbReference type="RefSeq" id="XP_041230855.1">
    <property type="nucleotide sequence ID" value="XM_041376589.1"/>
</dbReference>
<gene>
    <name evidence="1" type="ORF">F5891DRAFT_976237</name>
</gene>